<organism evidence="2">
    <name type="scientific">uncultured Acidimicrobiales bacterium</name>
    <dbReference type="NCBI Taxonomy" id="310071"/>
    <lineage>
        <taxon>Bacteria</taxon>
        <taxon>Bacillati</taxon>
        <taxon>Actinomycetota</taxon>
        <taxon>Acidimicrobiia</taxon>
        <taxon>Acidimicrobiales</taxon>
        <taxon>environmental samples</taxon>
    </lineage>
</organism>
<feature type="non-terminal residue" evidence="2">
    <location>
        <position position="1"/>
    </location>
</feature>
<gene>
    <name evidence="2" type="ORF">AVDCRST_MAG10-3690</name>
</gene>
<reference evidence="2" key="1">
    <citation type="submission" date="2020-02" db="EMBL/GenBank/DDBJ databases">
        <authorList>
            <person name="Meier V. D."/>
        </authorList>
    </citation>
    <scope>NUCLEOTIDE SEQUENCE</scope>
    <source>
        <strain evidence="2">AVDCRST_MAG10</strain>
    </source>
</reference>
<name>A0A6J4JHJ2_9ACTN</name>
<proteinExistence type="predicted"/>
<feature type="region of interest" description="Disordered" evidence="1">
    <location>
        <begin position="1"/>
        <end position="47"/>
    </location>
</feature>
<dbReference type="EMBL" id="CADCTB010000221">
    <property type="protein sequence ID" value="CAA9277641.1"/>
    <property type="molecule type" value="Genomic_DNA"/>
</dbReference>
<accession>A0A6J4JHJ2</accession>
<sequence length="47" mass="5556">VEAERHHRQRSVRTVRQGCPHRQPRGPRGLQRLQHGHRQLHLPARAV</sequence>
<feature type="compositionally biased region" description="Basic residues" evidence="1">
    <location>
        <begin position="1"/>
        <end position="13"/>
    </location>
</feature>
<evidence type="ECO:0000256" key="1">
    <source>
        <dbReference type="SAM" id="MobiDB-lite"/>
    </source>
</evidence>
<protein>
    <submittedName>
        <fullName evidence="2">Uncharacterized protein</fullName>
    </submittedName>
</protein>
<feature type="non-terminal residue" evidence="2">
    <location>
        <position position="47"/>
    </location>
</feature>
<dbReference type="AlphaFoldDB" id="A0A6J4JHJ2"/>
<evidence type="ECO:0000313" key="2">
    <source>
        <dbReference type="EMBL" id="CAA9277641.1"/>
    </source>
</evidence>